<reference evidence="4 5" key="1">
    <citation type="journal article" date="2011" name="Proc. Natl. Acad. Sci. U.S.A.">
        <title>Evolutionary erosion of yeast sex chromosomes by mating-type switching accidents.</title>
        <authorList>
            <person name="Gordon J.L."/>
            <person name="Armisen D."/>
            <person name="Proux-Wera E."/>
            <person name="Oheigeartaigh S.S."/>
            <person name="Byrne K.P."/>
            <person name="Wolfe K.H."/>
        </authorList>
    </citation>
    <scope>NUCLEOTIDE SEQUENCE [LARGE SCALE GENOMIC DNA]</scope>
    <source>
        <strain evidence="5">ATCC 34711 / CBS 6284 / DSM 70876 / NBRC 10599 / NRRL Y-10934 / UCD 77-7</strain>
    </source>
</reference>
<dbReference type="GO" id="GO:0004827">
    <property type="term" value="F:proline-tRNA ligase activity"/>
    <property type="evidence" value="ECO:0007669"/>
    <property type="project" value="InterPro"/>
</dbReference>
<protein>
    <recommendedName>
        <fullName evidence="3">Aminoacyl-tRNA synthetase class II (G/ P/ S/T) domain-containing protein</fullName>
    </recommendedName>
</protein>
<dbReference type="STRING" id="1071380.I2H1Q2"/>
<evidence type="ECO:0000313" key="4">
    <source>
        <dbReference type="EMBL" id="CCH60304.1"/>
    </source>
</evidence>
<accession>I2H1Q2</accession>
<evidence type="ECO:0000259" key="3">
    <source>
        <dbReference type="Pfam" id="PF00587"/>
    </source>
</evidence>
<dbReference type="KEGG" id="tbl:TBLA_0C05080"/>
<dbReference type="GO" id="GO:0005739">
    <property type="term" value="C:mitochondrion"/>
    <property type="evidence" value="ECO:0007669"/>
    <property type="project" value="TreeGrafter"/>
</dbReference>
<comment type="similarity">
    <text evidence="1">Belongs to the class-II aminoacyl-tRNA synthetase family.</text>
</comment>
<dbReference type="InterPro" id="IPR045864">
    <property type="entry name" value="aa-tRNA-synth_II/BPL/LPL"/>
</dbReference>
<dbReference type="EMBL" id="HE806318">
    <property type="protein sequence ID" value="CCH60304.1"/>
    <property type="molecule type" value="Genomic_DNA"/>
</dbReference>
<dbReference type="AlphaFoldDB" id="I2H1Q2"/>
<dbReference type="InterPro" id="IPR050062">
    <property type="entry name" value="Pro-tRNA_synthetase"/>
</dbReference>
<dbReference type="InterPro" id="IPR002316">
    <property type="entry name" value="Pro-tRNA-ligase_IIa"/>
</dbReference>
<dbReference type="SUPFAM" id="SSF55681">
    <property type="entry name" value="Class II aaRS and biotin synthetases"/>
    <property type="match status" value="1"/>
</dbReference>
<dbReference type="PANTHER" id="PTHR42753:SF2">
    <property type="entry name" value="PROLINE--TRNA LIGASE"/>
    <property type="match status" value="1"/>
</dbReference>
<organism evidence="4 5">
    <name type="scientific">Henningerozyma blattae (strain ATCC 34711 / CBS 6284 / DSM 70876 / NBRC 10599 / NRRL Y-10934 / UCD 77-7)</name>
    <name type="common">Yeast</name>
    <name type="synonym">Tetrapisispora blattae</name>
    <dbReference type="NCBI Taxonomy" id="1071380"/>
    <lineage>
        <taxon>Eukaryota</taxon>
        <taxon>Fungi</taxon>
        <taxon>Dikarya</taxon>
        <taxon>Ascomycota</taxon>
        <taxon>Saccharomycotina</taxon>
        <taxon>Saccharomycetes</taxon>
        <taxon>Saccharomycetales</taxon>
        <taxon>Saccharomycetaceae</taxon>
        <taxon>Henningerozyma</taxon>
    </lineage>
</organism>
<keyword evidence="2" id="KW-0648">Protein biosynthesis</keyword>
<dbReference type="RefSeq" id="XP_004179823.1">
    <property type="nucleotide sequence ID" value="XM_004179775.1"/>
</dbReference>
<dbReference type="Gene3D" id="3.30.930.10">
    <property type="entry name" value="Bira Bifunctional Protein, Domain 2"/>
    <property type="match status" value="2"/>
</dbReference>
<evidence type="ECO:0000256" key="2">
    <source>
        <dbReference type="ARBA" id="ARBA00022917"/>
    </source>
</evidence>
<dbReference type="SUPFAM" id="SSF52954">
    <property type="entry name" value="Class II aaRS ABD-related"/>
    <property type="match status" value="1"/>
</dbReference>
<keyword evidence="5" id="KW-1185">Reference proteome</keyword>
<dbReference type="InParanoid" id="I2H1Q2"/>
<dbReference type="FunCoup" id="I2H1Q2">
    <property type="interactions" value="452"/>
</dbReference>
<evidence type="ECO:0000256" key="1">
    <source>
        <dbReference type="ARBA" id="ARBA00008226"/>
    </source>
</evidence>
<dbReference type="Gene3D" id="3.40.50.800">
    <property type="entry name" value="Anticodon-binding domain"/>
    <property type="match status" value="1"/>
</dbReference>
<dbReference type="PRINTS" id="PR01046">
    <property type="entry name" value="TRNASYNTHPRO"/>
</dbReference>
<feature type="domain" description="Aminoacyl-tRNA synthetase class II (G/ P/ S/T)" evidence="3">
    <location>
        <begin position="90"/>
        <end position="416"/>
    </location>
</feature>
<dbReference type="OMA" id="NCDYAAN"/>
<evidence type="ECO:0000313" key="5">
    <source>
        <dbReference type="Proteomes" id="UP000002866"/>
    </source>
</evidence>
<dbReference type="InterPro" id="IPR036621">
    <property type="entry name" value="Anticodon-bd_dom_sf"/>
</dbReference>
<dbReference type="GeneID" id="14495284"/>
<dbReference type="Pfam" id="PF00587">
    <property type="entry name" value="tRNA-synt_2b"/>
    <property type="match status" value="1"/>
</dbReference>
<dbReference type="PANTHER" id="PTHR42753">
    <property type="entry name" value="MITOCHONDRIAL RIBOSOME PROTEIN L39/PROLYL-TRNA LIGASE FAMILY MEMBER"/>
    <property type="match status" value="1"/>
</dbReference>
<name>I2H1Q2_HENB6</name>
<proteinExistence type="inferred from homology"/>
<dbReference type="InterPro" id="IPR002314">
    <property type="entry name" value="aa-tRNA-synt_IIb"/>
</dbReference>
<dbReference type="HOGENOM" id="CLU_016739_0_0_1"/>
<dbReference type="OrthoDB" id="10267474at2759"/>
<sequence>MYKFLPKTKISYELGKNMTSHELMMSLGFIQQPKSGLVHWLPLGLRVLQKTENIIRKHMRLEDCIELQLSQLSVDDNWKQSGRWYNKEFFKIIDSKKNEYCLIPTCEEDINVLMKTYLKSYKDLPMIVYQITNKYRDELRPRGGLLRSKEFLMKDAYSFARTPEESMQIFDKMNAAYTRIFEEIGMPYHVAWADNGNMGGDCSKEYHYESEEGEDTLFKCDHCNNVSNVEKTESMPLKKEEDCEVDVQYGLSKDHLNLLCFYYPRGRQLNWNRCQEIVENDIDEGFIGKDEKVIIDTYLHKLGDDVIDQGVLRIIDARLTSTCKYPDFPINRYLKNNFITLDEESSIVEAADGEICSECGVGKLKSIRSIEVGHTFNIGRKYSETFGFQYINSEDKKCFVEMGCYGIGISRIVGSIGKINLDSKGFRWPSVIAPYQVSIVGKDEGRVDPVVDLLKENYEDEMLNLFKVDQLKKNGKMGIREQMMISEAIGVPICLVVGGRRSGANEVEMMVRGNKQVAAYNKVVSLDQLQGELKDVLEKV</sequence>
<dbReference type="GO" id="GO:0006433">
    <property type="term" value="P:prolyl-tRNA aminoacylation"/>
    <property type="evidence" value="ECO:0007669"/>
    <property type="project" value="InterPro"/>
</dbReference>
<dbReference type="Proteomes" id="UP000002866">
    <property type="component" value="Chromosome 3"/>
</dbReference>
<dbReference type="GO" id="GO:0005524">
    <property type="term" value="F:ATP binding"/>
    <property type="evidence" value="ECO:0007669"/>
    <property type="project" value="InterPro"/>
</dbReference>
<gene>
    <name evidence="4" type="primary">TBLA0C05080</name>
    <name evidence="4" type="ORF">TBLA_0C05080</name>
</gene>
<dbReference type="eggNOG" id="KOG2324">
    <property type="taxonomic scope" value="Eukaryota"/>
</dbReference>